<dbReference type="InterPro" id="IPR006037">
    <property type="entry name" value="RCK_C"/>
</dbReference>
<dbReference type="InterPro" id="IPR036721">
    <property type="entry name" value="RCK_C_sf"/>
</dbReference>
<keyword evidence="2" id="KW-1133">Transmembrane helix</keyword>
<dbReference type="GO" id="GO:0006813">
    <property type="term" value="P:potassium ion transport"/>
    <property type="evidence" value="ECO:0007669"/>
    <property type="project" value="InterPro"/>
</dbReference>
<reference evidence="5 6" key="1">
    <citation type="submission" date="2018-06" db="EMBL/GenBank/DDBJ databases">
        <title>Streptacidiphilus pinicola sp. nov., isolated from pine grove soil.</title>
        <authorList>
            <person name="Roh S.G."/>
            <person name="Park S."/>
            <person name="Kim M.-K."/>
            <person name="Yun B.-R."/>
            <person name="Park J."/>
            <person name="Kim M.J."/>
            <person name="Kim Y.S."/>
            <person name="Kim S.B."/>
        </authorList>
    </citation>
    <scope>NUCLEOTIDE SEQUENCE [LARGE SCALE GENOMIC DNA]</scope>
    <source>
        <strain evidence="5 6">MMS16-CNU450</strain>
    </source>
</reference>
<dbReference type="SUPFAM" id="SSF116726">
    <property type="entry name" value="TrkA C-terminal domain-like"/>
    <property type="match status" value="1"/>
</dbReference>
<evidence type="ECO:0000256" key="1">
    <source>
        <dbReference type="SAM" id="MobiDB-lite"/>
    </source>
</evidence>
<dbReference type="Proteomes" id="UP000248889">
    <property type="component" value="Unassembled WGS sequence"/>
</dbReference>
<dbReference type="RefSeq" id="WP_111506179.1">
    <property type="nucleotide sequence ID" value="NZ_QKYN01000127.1"/>
</dbReference>
<comment type="caution">
    <text evidence="5">The sequence shown here is derived from an EMBL/GenBank/DDBJ whole genome shotgun (WGS) entry which is preliminary data.</text>
</comment>
<dbReference type="Gene3D" id="3.40.50.720">
    <property type="entry name" value="NAD(P)-binding Rossmann-like Domain"/>
    <property type="match status" value="2"/>
</dbReference>
<accession>A0A2X0IF52</accession>
<evidence type="ECO:0000259" key="4">
    <source>
        <dbReference type="PROSITE" id="PS51202"/>
    </source>
</evidence>
<evidence type="ECO:0000313" key="6">
    <source>
        <dbReference type="Proteomes" id="UP000248889"/>
    </source>
</evidence>
<dbReference type="Gene3D" id="3.30.70.1450">
    <property type="entry name" value="Regulator of K+ conductance, C-terminal domain"/>
    <property type="match status" value="1"/>
</dbReference>
<feature type="region of interest" description="Disordered" evidence="1">
    <location>
        <begin position="588"/>
        <end position="624"/>
    </location>
</feature>
<proteinExistence type="predicted"/>
<feature type="region of interest" description="Disordered" evidence="1">
    <location>
        <begin position="1"/>
        <end position="24"/>
    </location>
</feature>
<dbReference type="GO" id="GO:0008324">
    <property type="term" value="F:monoatomic cation transmembrane transporter activity"/>
    <property type="evidence" value="ECO:0007669"/>
    <property type="project" value="InterPro"/>
</dbReference>
<feature type="domain" description="RCK C-terminal" evidence="4">
    <location>
        <begin position="504"/>
        <end position="589"/>
    </location>
</feature>
<dbReference type="OrthoDB" id="440986at2"/>
<evidence type="ECO:0000313" key="5">
    <source>
        <dbReference type="EMBL" id="RAG82061.1"/>
    </source>
</evidence>
<feature type="transmembrane region" description="Helical" evidence="2">
    <location>
        <begin position="358"/>
        <end position="375"/>
    </location>
</feature>
<feature type="domain" description="RCK N-terminal" evidence="3">
    <location>
        <begin position="25"/>
        <end position="155"/>
    </location>
</feature>
<feature type="transmembrane region" description="Helical" evidence="2">
    <location>
        <begin position="267"/>
        <end position="287"/>
    </location>
</feature>
<sequence>MRDEGAHTEAGSDAGPGDAANEEPRGHMVVVGNDALTQRLVGDLAKLYQEHVVVVVPEPQQDHGPQLLALHQESGPISVLAGGRPDEATLRQAGVADADALAIVLDDDQAVTAAALTARSINPTVRLALRVHSSALGKRLQRLLDRPDAPTSVASASQTAAPALVSSALPDQAQVIAVNSGTCTVVSKELSPEATALPAGPDIPIAVLTEAEGTLLPDPESWVPPQGERVTVVGLRHHQEPPAPQGPAAWTRVMSVLRAFVSRKLQVAAAGLSAVVALLTVLTWQLTGTNLGMSLYLVLLDLSSAGNPAFGQPLARQVLQIVTMFTGMLILGLVAAVVLDTVGAVRPNDGPQRVSRTMNNHIVLMGIGSAGTAVVSRLADMRRPVVVVERNPNARNLAAVRARGVPVVLGEFTRDSVWRAARGDRASAVMALTNNDSANLQAVLFARERRPDVPVVLRLFDEGFARTVYKALREAHPHSRTRSRSVSYLAAPAFAAAMMGRRVLAAIPARREILLLAEVTVAEGDELAGRSVTEAFRPGEWRVVAVRPPGRGQHFDWSPAGTHPLGVEDRVIVVATRAGLGRLLRRADAPAAAAQQPTAQRPRLPAQAEAETASSAEPSTASSA</sequence>
<dbReference type="Pfam" id="PF02254">
    <property type="entry name" value="TrkA_N"/>
    <property type="match status" value="2"/>
</dbReference>
<keyword evidence="2" id="KW-0472">Membrane</keyword>
<gene>
    <name evidence="5" type="ORF">DN069_29650</name>
</gene>
<dbReference type="PANTHER" id="PTHR43833">
    <property type="entry name" value="POTASSIUM CHANNEL PROTEIN 2-RELATED-RELATED"/>
    <property type="match status" value="1"/>
</dbReference>
<name>A0A2X0IF52_9ACTN</name>
<dbReference type="SUPFAM" id="SSF51735">
    <property type="entry name" value="NAD(P)-binding Rossmann-fold domains"/>
    <property type="match status" value="2"/>
</dbReference>
<dbReference type="PANTHER" id="PTHR43833:SF11">
    <property type="entry name" value="VOLTAGE-GATED POTASSIUM CHANNEL KCH"/>
    <property type="match status" value="1"/>
</dbReference>
<protein>
    <recommendedName>
        <fullName evidence="7">Potassium transporter TrkA</fullName>
    </recommendedName>
</protein>
<organism evidence="5 6">
    <name type="scientific">Streptacidiphilus pinicola</name>
    <dbReference type="NCBI Taxonomy" id="2219663"/>
    <lineage>
        <taxon>Bacteria</taxon>
        <taxon>Bacillati</taxon>
        <taxon>Actinomycetota</taxon>
        <taxon>Actinomycetes</taxon>
        <taxon>Kitasatosporales</taxon>
        <taxon>Streptomycetaceae</taxon>
        <taxon>Streptacidiphilus</taxon>
    </lineage>
</organism>
<dbReference type="EMBL" id="QKYN01000127">
    <property type="protein sequence ID" value="RAG82061.1"/>
    <property type="molecule type" value="Genomic_DNA"/>
</dbReference>
<evidence type="ECO:0000256" key="2">
    <source>
        <dbReference type="SAM" id="Phobius"/>
    </source>
</evidence>
<dbReference type="InterPro" id="IPR003148">
    <property type="entry name" value="RCK_N"/>
</dbReference>
<evidence type="ECO:0000259" key="3">
    <source>
        <dbReference type="PROSITE" id="PS51201"/>
    </source>
</evidence>
<keyword evidence="6" id="KW-1185">Reference proteome</keyword>
<keyword evidence="2" id="KW-0812">Transmembrane</keyword>
<dbReference type="PROSITE" id="PS51202">
    <property type="entry name" value="RCK_C"/>
    <property type="match status" value="1"/>
</dbReference>
<feature type="transmembrane region" description="Helical" evidence="2">
    <location>
        <begin position="318"/>
        <end position="338"/>
    </location>
</feature>
<dbReference type="InterPro" id="IPR036291">
    <property type="entry name" value="NAD(P)-bd_dom_sf"/>
</dbReference>
<feature type="compositionally biased region" description="Low complexity" evidence="1">
    <location>
        <begin position="589"/>
        <end position="624"/>
    </location>
</feature>
<feature type="domain" description="RCK N-terminal" evidence="3">
    <location>
        <begin position="359"/>
        <end position="477"/>
    </location>
</feature>
<evidence type="ECO:0008006" key="7">
    <source>
        <dbReference type="Google" id="ProtNLM"/>
    </source>
</evidence>
<dbReference type="AlphaFoldDB" id="A0A2X0IF52"/>
<dbReference type="PROSITE" id="PS51201">
    <property type="entry name" value="RCK_N"/>
    <property type="match status" value="2"/>
</dbReference>
<dbReference type="InterPro" id="IPR050721">
    <property type="entry name" value="Trk_Ktr_HKT_K-transport"/>
</dbReference>